<comment type="caution">
    <text evidence="8">The sequence shown here is derived from an EMBL/GenBank/DDBJ whole genome shotgun (WGS) entry which is preliminary data.</text>
</comment>
<name>A0A8H5CGS5_9AGAR</name>
<evidence type="ECO:0000256" key="3">
    <source>
        <dbReference type="ARBA" id="ARBA00022989"/>
    </source>
</evidence>
<dbReference type="EMBL" id="JAACJM010000163">
    <property type="protein sequence ID" value="KAF5341466.1"/>
    <property type="molecule type" value="Genomic_DNA"/>
</dbReference>
<keyword evidence="7" id="KW-0732">Signal</keyword>
<evidence type="ECO:0000256" key="1">
    <source>
        <dbReference type="ARBA" id="ARBA00004167"/>
    </source>
</evidence>
<feature type="compositionally biased region" description="Polar residues" evidence="5">
    <location>
        <begin position="213"/>
        <end position="241"/>
    </location>
</feature>
<gene>
    <name evidence="8" type="ORF">D9758_013945</name>
</gene>
<dbReference type="OrthoDB" id="2757214at2759"/>
<dbReference type="Proteomes" id="UP000559256">
    <property type="component" value="Unassembled WGS sequence"/>
</dbReference>
<feature type="chain" id="PRO_5034395904" evidence="7">
    <location>
        <begin position="26"/>
        <end position="324"/>
    </location>
</feature>
<proteinExistence type="predicted"/>
<evidence type="ECO:0000313" key="9">
    <source>
        <dbReference type="Proteomes" id="UP000559256"/>
    </source>
</evidence>
<evidence type="ECO:0000256" key="2">
    <source>
        <dbReference type="ARBA" id="ARBA00022692"/>
    </source>
</evidence>
<sequence>MEHSFLLLLLLSLATFNLYIIPTFAEGNITCADDALDWYSNAVGETPCKTYERLRQICNPQFQVGIMNTSTPPDICNEQIADCCCNSIAFGLSMLCLTCQQGLSNAPNGFDAGAGAYEIYLSGGHSAGTFCSPNTNKSFTDEIQSGVCNAGIKIFDSMYNRVFWSDGSWFYEWTQGFLSKDIASTGGNTFTHCNSTASNSSTVRPTSSPTSTQNSGISTPGETNGVDESTNPNFVASSSLGDPSASNTPSSDTSSSSSSASNSLGAGAISGIVIGGVVVLILWGIIFWMYRRRNSSKRSFIARPFVSETGQFGSASDLLAARHH</sequence>
<dbReference type="GO" id="GO:0016020">
    <property type="term" value="C:membrane"/>
    <property type="evidence" value="ECO:0007669"/>
    <property type="project" value="UniProtKB-SubCell"/>
</dbReference>
<keyword evidence="4 6" id="KW-0472">Membrane</keyword>
<dbReference type="AlphaFoldDB" id="A0A8H5CGS5"/>
<feature type="compositionally biased region" description="Low complexity" evidence="5">
    <location>
        <begin position="242"/>
        <end position="260"/>
    </location>
</feature>
<dbReference type="CDD" id="cd12087">
    <property type="entry name" value="TM_EGFR-like"/>
    <property type="match status" value="1"/>
</dbReference>
<keyword evidence="3 6" id="KW-1133">Transmembrane helix</keyword>
<feature type="signal peptide" evidence="7">
    <location>
        <begin position="1"/>
        <end position="25"/>
    </location>
</feature>
<comment type="subcellular location">
    <subcellularLocation>
        <location evidence="1">Membrane</location>
        <topology evidence="1">Single-pass membrane protein</topology>
    </subcellularLocation>
</comment>
<keyword evidence="2 6" id="KW-0812">Transmembrane</keyword>
<evidence type="ECO:0000256" key="6">
    <source>
        <dbReference type="SAM" id="Phobius"/>
    </source>
</evidence>
<evidence type="ECO:0000256" key="5">
    <source>
        <dbReference type="SAM" id="MobiDB-lite"/>
    </source>
</evidence>
<accession>A0A8H5CGS5</accession>
<organism evidence="8 9">
    <name type="scientific">Tetrapyrgos nigripes</name>
    <dbReference type="NCBI Taxonomy" id="182062"/>
    <lineage>
        <taxon>Eukaryota</taxon>
        <taxon>Fungi</taxon>
        <taxon>Dikarya</taxon>
        <taxon>Basidiomycota</taxon>
        <taxon>Agaricomycotina</taxon>
        <taxon>Agaricomycetes</taxon>
        <taxon>Agaricomycetidae</taxon>
        <taxon>Agaricales</taxon>
        <taxon>Marasmiineae</taxon>
        <taxon>Marasmiaceae</taxon>
        <taxon>Tetrapyrgos</taxon>
    </lineage>
</organism>
<dbReference type="PANTHER" id="PTHR15549">
    <property type="entry name" value="PAIRED IMMUNOGLOBULIN-LIKE TYPE 2 RECEPTOR"/>
    <property type="match status" value="1"/>
</dbReference>
<dbReference type="InterPro" id="IPR051694">
    <property type="entry name" value="Immunoregulatory_rcpt-like"/>
</dbReference>
<evidence type="ECO:0000256" key="4">
    <source>
        <dbReference type="ARBA" id="ARBA00023136"/>
    </source>
</evidence>
<feature type="compositionally biased region" description="Low complexity" evidence="5">
    <location>
        <begin position="198"/>
        <end position="212"/>
    </location>
</feature>
<reference evidence="8 9" key="1">
    <citation type="journal article" date="2020" name="ISME J.">
        <title>Uncovering the hidden diversity of litter-decomposition mechanisms in mushroom-forming fungi.</title>
        <authorList>
            <person name="Floudas D."/>
            <person name="Bentzer J."/>
            <person name="Ahren D."/>
            <person name="Johansson T."/>
            <person name="Persson P."/>
            <person name="Tunlid A."/>
        </authorList>
    </citation>
    <scope>NUCLEOTIDE SEQUENCE [LARGE SCALE GENOMIC DNA]</scope>
    <source>
        <strain evidence="8 9">CBS 291.85</strain>
    </source>
</reference>
<protein>
    <submittedName>
        <fullName evidence="8">Uncharacterized protein</fullName>
    </submittedName>
</protein>
<feature type="region of interest" description="Disordered" evidence="5">
    <location>
        <begin position="195"/>
        <end position="260"/>
    </location>
</feature>
<keyword evidence="9" id="KW-1185">Reference proteome</keyword>
<feature type="transmembrane region" description="Helical" evidence="6">
    <location>
        <begin position="264"/>
        <end position="290"/>
    </location>
</feature>
<dbReference type="GO" id="GO:0071944">
    <property type="term" value="C:cell periphery"/>
    <property type="evidence" value="ECO:0007669"/>
    <property type="project" value="UniProtKB-ARBA"/>
</dbReference>
<evidence type="ECO:0000313" key="8">
    <source>
        <dbReference type="EMBL" id="KAF5341466.1"/>
    </source>
</evidence>
<dbReference type="PANTHER" id="PTHR15549:SF33">
    <property type="entry name" value="MEMBRANE PROTEIN WSC4, PUTATIVE (AFU_ORTHOLOGUE AFUA_5G09020)-RELATED"/>
    <property type="match status" value="1"/>
</dbReference>
<dbReference type="Gene3D" id="1.20.5.510">
    <property type="entry name" value="Single helix bin"/>
    <property type="match status" value="1"/>
</dbReference>
<evidence type="ECO:0000256" key="7">
    <source>
        <dbReference type="SAM" id="SignalP"/>
    </source>
</evidence>